<dbReference type="Proteomes" id="UP000251960">
    <property type="component" value="Chromosome 3"/>
</dbReference>
<dbReference type="AlphaFoldDB" id="A0A3L6FKU2"/>
<reference evidence="1 2" key="1">
    <citation type="journal article" date="2018" name="Nat. Genet.">
        <title>Extensive intraspecific gene order and gene structural variations between Mo17 and other maize genomes.</title>
        <authorList>
            <person name="Sun S."/>
            <person name="Zhou Y."/>
            <person name="Chen J."/>
            <person name="Shi J."/>
            <person name="Zhao H."/>
            <person name="Zhao H."/>
            <person name="Song W."/>
            <person name="Zhang M."/>
            <person name="Cui Y."/>
            <person name="Dong X."/>
            <person name="Liu H."/>
            <person name="Ma X."/>
            <person name="Jiao Y."/>
            <person name="Wang B."/>
            <person name="Wei X."/>
            <person name="Stein J.C."/>
            <person name="Glaubitz J.C."/>
            <person name="Lu F."/>
            <person name="Yu G."/>
            <person name="Liang C."/>
            <person name="Fengler K."/>
            <person name="Li B."/>
            <person name="Rafalski A."/>
            <person name="Schnable P.S."/>
            <person name="Ware D.H."/>
            <person name="Buckler E.S."/>
            <person name="Lai J."/>
        </authorList>
    </citation>
    <scope>NUCLEOTIDE SEQUENCE [LARGE SCALE GENOMIC DNA]</scope>
    <source>
        <strain evidence="2">cv. Missouri 17</strain>
        <tissue evidence="1">Seedling</tissue>
    </source>
</reference>
<sequence>MRSELRRHYLLFVLPVPIHSFSQDCWDLLGIHWEHSQSFFSMIQAGRENFGHPFFMKTFSAASWEIWKQRNNFIFQVSSPWFLGWKSGFIQTVELQTLRMPPDLKSLVNLWLSSL</sequence>
<evidence type="ECO:0000313" key="1">
    <source>
        <dbReference type="EMBL" id="PWZ32307.1"/>
    </source>
</evidence>
<comment type="caution">
    <text evidence="1">The sequence shown here is derived from an EMBL/GenBank/DDBJ whole genome shotgun (WGS) entry which is preliminary data.</text>
</comment>
<proteinExistence type="predicted"/>
<name>A0A3L6FKU2_MAIZE</name>
<gene>
    <name evidence="1" type="ORF">Zm00014a_039630</name>
</gene>
<dbReference type="EMBL" id="NCVQ01000004">
    <property type="protein sequence ID" value="PWZ32307.1"/>
    <property type="molecule type" value="Genomic_DNA"/>
</dbReference>
<protein>
    <submittedName>
        <fullName evidence="1">Uncharacterized protein</fullName>
    </submittedName>
</protein>
<evidence type="ECO:0000313" key="2">
    <source>
        <dbReference type="Proteomes" id="UP000251960"/>
    </source>
</evidence>
<accession>A0A3L6FKU2</accession>
<organism evidence="1 2">
    <name type="scientific">Zea mays</name>
    <name type="common">Maize</name>
    <dbReference type="NCBI Taxonomy" id="4577"/>
    <lineage>
        <taxon>Eukaryota</taxon>
        <taxon>Viridiplantae</taxon>
        <taxon>Streptophyta</taxon>
        <taxon>Embryophyta</taxon>
        <taxon>Tracheophyta</taxon>
        <taxon>Spermatophyta</taxon>
        <taxon>Magnoliopsida</taxon>
        <taxon>Liliopsida</taxon>
        <taxon>Poales</taxon>
        <taxon>Poaceae</taxon>
        <taxon>PACMAD clade</taxon>
        <taxon>Panicoideae</taxon>
        <taxon>Andropogonodae</taxon>
        <taxon>Andropogoneae</taxon>
        <taxon>Tripsacinae</taxon>
        <taxon>Zea</taxon>
    </lineage>
</organism>